<evidence type="ECO:0000256" key="1">
    <source>
        <dbReference type="SAM" id="MobiDB-lite"/>
    </source>
</evidence>
<feature type="compositionally biased region" description="Pro residues" evidence="1">
    <location>
        <begin position="11"/>
        <end position="28"/>
    </location>
</feature>
<keyword evidence="4" id="KW-1185">Reference proteome</keyword>
<dbReference type="AlphaFoldDB" id="A0A7W5FH86"/>
<feature type="region of interest" description="Disordered" evidence="1">
    <location>
        <begin position="1"/>
        <end position="41"/>
    </location>
</feature>
<accession>A0A7W5FH86</accession>
<name>A0A7W5FH86_9ACTN</name>
<keyword evidence="2" id="KW-1133">Transmembrane helix</keyword>
<feature type="transmembrane region" description="Helical" evidence="2">
    <location>
        <begin position="103"/>
        <end position="126"/>
    </location>
</feature>
<organism evidence="3 4">
    <name type="scientific">Actinoplanes campanulatus</name>
    <dbReference type="NCBI Taxonomy" id="113559"/>
    <lineage>
        <taxon>Bacteria</taxon>
        <taxon>Bacillati</taxon>
        <taxon>Actinomycetota</taxon>
        <taxon>Actinomycetes</taxon>
        <taxon>Micromonosporales</taxon>
        <taxon>Micromonosporaceae</taxon>
        <taxon>Actinoplanes</taxon>
    </lineage>
</organism>
<feature type="transmembrane region" description="Helical" evidence="2">
    <location>
        <begin position="46"/>
        <end position="69"/>
    </location>
</feature>
<comment type="caution">
    <text evidence="3">The sequence shown here is derived from an EMBL/GenBank/DDBJ whole genome shotgun (WGS) entry which is preliminary data.</text>
</comment>
<evidence type="ECO:0000313" key="3">
    <source>
        <dbReference type="EMBL" id="MBB3098306.1"/>
    </source>
</evidence>
<evidence type="ECO:0000256" key="2">
    <source>
        <dbReference type="SAM" id="Phobius"/>
    </source>
</evidence>
<keyword evidence="2" id="KW-0812">Transmembrane</keyword>
<proteinExistence type="predicted"/>
<dbReference type="RefSeq" id="WP_183224246.1">
    <property type="nucleotide sequence ID" value="NZ_BMPW01000016.1"/>
</dbReference>
<dbReference type="EMBL" id="JACHXF010000014">
    <property type="protein sequence ID" value="MBB3098306.1"/>
    <property type="molecule type" value="Genomic_DNA"/>
</dbReference>
<evidence type="ECO:0000313" key="4">
    <source>
        <dbReference type="Proteomes" id="UP000590749"/>
    </source>
</evidence>
<keyword evidence="2" id="KW-0472">Membrane</keyword>
<dbReference type="Proteomes" id="UP000590749">
    <property type="component" value="Unassembled WGS sequence"/>
</dbReference>
<feature type="transmembrane region" description="Helical" evidence="2">
    <location>
        <begin position="75"/>
        <end position="96"/>
    </location>
</feature>
<sequence length="133" mass="14063">MADRRGSWPAALPPPPGYLPPRNAPQPSPQFAAMPPRPTYREPHPVTAAPFLTGLAATTAWFVLFGSLGSSLASYAWWTIGAALAAWAVALLLAVLGDRGVAVGVAVASGLALSIALLFVTLRWVATYDWPLW</sequence>
<gene>
    <name evidence="3" type="ORF">FHR83_006001</name>
</gene>
<protein>
    <submittedName>
        <fullName evidence="3">Uncharacterized protein</fullName>
    </submittedName>
</protein>
<reference evidence="3 4" key="1">
    <citation type="submission" date="2020-08" db="EMBL/GenBank/DDBJ databases">
        <title>Genomic Encyclopedia of Type Strains, Phase III (KMG-III): the genomes of soil and plant-associated and newly described type strains.</title>
        <authorList>
            <person name="Whitman W."/>
        </authorList>
    </citation>
    <scope>NUCLEOTIDE SEQUENCE [LARGE SCALE GENOMIC DNA]</scope>
    <source>
        <strain evidence="3 4">CECT 3287</strain>
    </source>
</reference>